<organism evidence="2 3">
    <name type="scientific">Salix koriyanagi</name>
    <dbReference type="NCBI Taxonomy" id="2511006"/>
    <lineage>
        <taxon>Eukaryota</taxon>
        <taxon>Viridiplantae</taxon>
        <taxon>Streptophyta</taxon>
        <taxon>Embryophyta</taxon>
        <taxon>Tracheophyta</taxon>
        <taxon>Spermatophyta</taxon>
        <taxon>Magnoliopsida</taxon>
        <taxon>eudicotyledons</taxon>
        <taxon>Gunneridae</taxon>
        <taxon>Pentapetalae</taxon>
        <taxon>rosids</taxon>
        <taxon>fabids</taxon>
        <taxon>Malpighiales</taxon>
        <taxon>Salicaceae</taxon>
        <taxon>Saliceae</taxon>
        <taxon>Salix</taxon>
    </lineage>
</organism>
<dbReference type="EMBL" id="JAPFFM010000004">
    <property type="protein sequence ID" value="KAJ6764616.1"/>
    <property type="molecule type" value="Genomic_DNA"/>
</dbReference>
<gene>
    <name evidence="2" type="ORF">OIU74_023494</name>
</gene>
<evidence type="ECO:0000256" key="1">
    <source>
        <dbReference type="ARBA" id="ARBA00022448"/>
    </source>
</evidence>
<name>A0A9Q0WDV5_9ROSI</name>
<dbReference type="PANTHER" id="PTHR21426">
    <property type="entry name" value="EXOCYST COMPLEX COMPONENT 8"/>
    <property type="match status" value="1"/>
</dbReference>
<dbReference type="Proteomes" id="UP001151752">
    <property type="component" value="Chromosome 12"/>
</dbReference>
<protein>
    <submittedName>
        <fullName evidence="2">EXOCYST COMPLEX COMPONENT 8</fullName>
    </submittedName>
</protein>
<proteinExistence type="predicted"/>
<reference evidence="2" key="2">
    <citation type="journal article" date="2023" name="Int. J. Mol. Sci.">
        <title>De Novo Assembly and Annotation of 11 Diverse Shrub Willow (Salix) Genomes Reveals Novel Gene Organization in Sex-Linked Regions.</title>
        <authorList>
            <person name="Hyden B."/>
            <person name="Feng K."/>
            <person name="Yates T.B."/>
            <person name="Jawdy S."/>
            <person name="Cereghino C."/>
            <person name="Smart L.B."/>
            <person name="Muchero W."/>
        </authorList>
    </citation>
    <scope>NUCLEOTIDE SEQUENCE</scope>
    <source>
        <tissue evidence="2">Shoot tip</tissue>
    </source>
</reference>
<evidence type="ECO:0000313" key="2">
    <source>
        <dbReference type="EMBL" id="KAJ6764616.1"/>
    </source>
</evidence>
<keyword evidence="1" id="KW-0813">Transport</keyword>
<dbReference type="GO" id="GO:0008104">
    <property type="term" value="P:intracellular protein localization"/>
    <property type="evidence" value="ECO:0007669"/>
    <property type="project" value="TreeGrafter"/>
</dbReference>
<dbReference type="GO" id="GO:0006893">
    <property type="term" value="P:Golgi to plasma membrane transport"/>
    <property type="evidence" value="ECO:0007669"/>
    <property type="project" value="TreeGrafter"/>
</dbReference>
<dbReference type="InterPro" id="IPR033961">
    <property type="entry name" value="Exo84"/>
</dbReference>
<dbReference type="AlphaFoldDB" id="A0A9Q0WDV5"/>
<accession>A0A9Q0WDV5</accession>
<dbReference type="GO" id="GO:0000145">
    <property type="term" value="C:exocyst"/>
    <property type="evidence" value="ECO:0007669"/>
    <property type="project" value="InterPro"/>
</dbReference>
<comment type="caution">
    <text evidence="2">The sequence shown here is derived from an EMBL/GenBank/DDBJ whole genome shotgun (WGS) entry which is preliminary data.</text>
</comment>
<dbReference type="GO" id="GO:0006887">
    <property type="term" value="P:exocytosis"/>
    <property type="evidence" value="ECO:0007669"/>
    <property type="project" value="InterPro"/>
</dbReference>
<sequence>MESSEEEEDFPFIESITPQSEIDSLYQSHTEKGIRKVCCELIDLKDAVENLCGNMQTKYLAFLRLSEEVVEMEHELIELRKHISAQRILVQDLMTGVCRELEEYNSANGDIGDSQQDLHVDELQSSLPSDTDIRKALFLENIDLLLAEHKVEEAIEALES</sequence>
<reference evidence="2" key="1">
    <citation type="submission" date="2022-11" db="EMBL/GenBank/DDBJ databases">
        <authorList>
            <person name="Hyden B.L."/>
            <person name="Feng K."/>
            <person name="Yates T."/>
            <person name="Jawdy S."/>
            <person name="Smart L.B."/>
            <person name="Muchero W."/>
        </authorList>
    </citation>
    <scope>NUCLEOTIDE SEQUENCE</scope>
    <source>
        <tissue evidence="2">Shoot tip</tissue>
    </source>
</reference>
<evidence type="ECO:0000313" key="3">
    <source>
        <dbReference type="Proteomes" id="UP001151752"/>
    </source>
</evidence>
<keyword evidence="3" id="KW-1185">Reference proteome</keyword>
<dbReference type="PANTHER" id="PTHR21426:SF2">
    <property type="entry name" value="EXOCYST COMPLEX COMPONENT EXO84C"/>
    <property type="match status" value="1"/>
</dbReference>